<dbReference type="Gene3D" id="3.40.50.2300">
    <property type="match status" value="2"/>
</dbReference>
<proteinExistence type="predicted"/>
<dbReference type="AlphaFoldDB" id="X1W152"/>
<organism evidence="3">
    <name type="scientific">marine sediment metagenome</name>
    <dbReference type="NCBI Taxonomy" id="412755"/>
    <lineage>
        <taxon>unclassified sequences</taxon>
        <taxon>metagenomes</taxon>
        <taxon>ecological metagenomes</taxon>
    </lineage>
</organism>
<gene>
    <name evidence="3" type="ORF">S12H4_57137</name>
</gene>
<dbReference type="EMBL" id="BARW01036899">
    <property type="protein sequence ID" value="GAJ21350.1"/>
    <property type="molecule type" value="Genomic_DNA"/>
</dbReference>
<accession>X1W152</accession>
<evidence type="ECO:0000313" key="3">
    <source>
        <dbReference type="EMBL" id="GAJ21350.1"/>
    </source>
</evidence>
<dbReference type="Pfam" id="PF13458">
    <property type="entry name" value="Peripla_BP_6"/>
    <property type="match status" value="1"/>
</dbReference>
<evidence type="ECO:0000259" key="2">
    <source>
        <dbReference type="Pfam" id="PF13458"/>
    </source>
</evidence>
<feature type="non-terminal residue" evidence="3">
    <location>
        <position position="1"/>
    </location>
</feature>
<feature type="domain" description="Leucine-binding protein" evidence="2">
    <location>
        <begin position="2"/>
        <end position="163"/>
    </location>
</feature>
<name>X1W152_9ZZZZ</name>
<evidence type="ECO:0000256" key="1">
    <source>
        <dbReference type="ARBA" id="ARBA00022729"/>
    </source>
</evidence>
<keyword evidence="1" id="KW-0732">Signal</keyword>
<dbReference type="InterPro" id="IPR028082">
    <property type="entry name" value="Peripla_BP_I"/>
</dbReference>
<reference evidence="3" key="1">
    <citation type="journal article" date="2014" name="Front. Microbiol.">
        <title>High frequency of phylogenetically diverse reductive dehalogenase-homologous genes in deep subseafloor sedimentary metagenomes.</title>
        <authorList>
            <person name="Kawai M."/>
            <person name="Futagami T."/>
            <person name="Toyoda A."/>
            <person name="Takaki Y."/>
            <person name="Nishi S."/>
            <person name="Hori S."/>
            <person name="Arai W."/>
            <person name="Tsubouchi T."/>
            <person name="Morono Y."/>
            <person name="Uchiyama I."/>
            <person name="Ito T."/>
            <person name="Fujiyama A."/>
            <person name="Inagaki F."/>
            <person name="Takami H."/>
        </authorList>
    </citation>
    <scope>NUCLEOTIDE SEQUENCE</scope>
    <source>
        <strain evidence="3">Expedition CK06-06</strain>
    </source>
</reference>
<dbReference type="PANTHER" id="PTHR30483">
    <property type="entry name" value="LEUCINE-SPECIFIC-BINDING PROTEIN"/>
    <property type="match status" value="1"/>
</dbReference>
<dbReference type="InterPro" id="IPR028081">
    <property type="entry name" value="Leu-bd"/>
</dbReference>
<dbReference type="InterPro" id="IPR051010">
    <property type="entry name" value="BCAA_transport"/>
</dbReference>
<protein>
    <recommendedName>
        <fullName evidence="2">Leucine-binding protein domain-containing protein</fullName>
    </recommendedName>
</protein>
<sequence>SEVVQYQWSPVGATDYAPYFAAMQEADLMVMFQYGAGVISFVKQWHEFGFWDKQPLLLLINDSLQEPSLAELGDFTIGLHAATNYSWTVDNPVNNKFVPAFVAKTGMMPEPPAHWAYTATTIFLAIMEKTNGDTTPEVMRDALFGLTVDSIPGPITFDGEMGYSLVNTFITEVQLVDGQLAYKVIETYPATTNPGYYTKP</sequence>
<comment type="caution">
    <text evidence="3">The sequence shown here is derived from an EMBL/GenBank/DDBJ whole genome shotgun (WGS) entry which is preliminary data.</text>
</comment>
<dbReference type="SUPFAM" id="SSF53822">
    <property type="entry name" value="Periplasmic binding protein-like I"/>
    <property type="match status" value="1"/>
</dbReference>